<keyword evidence="4" id="KW-1185">Reference proteome</keyword>
<organism evidence="3 4">
    <name type="scientific">Aromia moschata</name>
    <dbReference type="NCBI Taxonomy" id="1265417"/>
    <lineage>
        <taxon>Eukaryota</taxon>
        <taxon>Metazoa</taxon>
        <taxon>Ecdysozoa</taxon>
        <taxon>Arthropoda</taxon>
        <taxon>Hexapoda</taxon>
        <taxon>Insecta</taxon>
        <taxon>Pterygota</taxon>
        <taxon>Neoptera</taxon>
        <taxon>Endopterygota</taxon>
        <taxon>Coleoptera</taxon>
        <taxon>Polyphaga</taxon>
        <taxon>Cucujiformia</taxon>
        <taxon>Chrysomeloidea</taxon>
        <taxon>Cerambycidae</taxon>
        <taxon>Cerambycinae</taxon>
        <taxon>Callichromatini</taxon>
        <taxon>Aromia</taxon>
    </lineage>
</organism>
<dbReference type="GO" id="GO:0003676">
    <property type="term" value="F:nucleic acid binding"/>
    <property type="evidence" value="ECO:0007669"/>
    <property type="project" value="InterPro"/>
</dbReference>
<dbReference type="InterPro" id="IPR004875">
    <property type="entry name" value="DDE_SF_endonuclease_dom"/>
</dbReference>
<dbReference type="Pfam" id="PF03184">
    <property type="entry name" value="DDE_1"/>
    <property type="match status" value="1"/>
</dbReference>
<sequence>MLSGWITEDLFTEWVKHFAKFTKPNKDDPILLVMDKHSTHSNLATYNFCRNTGIKVVSIPPHTPHTGFSHSIFILQTDIAELFKNAYNRVATVEKGVKAFQVTGIFPFNRFVFSDDEFTHIPAVEIPSCTQNFTLADTEAVSNSNADSKGNLEKTPSPVPGPSSSGPPLPMSGQFVHKYKSERL</sequence>
<dbReference type="EMBL" id="JAPWTK010000426">
    <property type="protein sequence ID" value="KAJ8940505.1"/>
    <property type="molecule type" value="Genomic_DNA"/>
</dbReference>
<name>A0AAV8XQH6_9CUCU</name>
<feature type="region of interest" description="Disordered" evidence="1">
    <location>
        <begin position="141"/>
        <end position="184"/>
    </location>
</feature>
<accession>A0AAV8XQH6</accession>
<feature type="compositionally biased region" description="Pro residues" evidence="1">
    <location>
        <begin position="157"/>
        <end position="170"/>
    </location>
</feature>
<evidence type="ECO:0000256" key="1">
    <source>
        <dbReference type="SAM" id="MobiDB-lite"/>
    </source>
</evidence>
<evidence type="ECO:0000313" key="3">
    <source>
        <dbReference type="EMBL" id="KAJ8940505.1"/>
    </source>
</evidence>
<dbReference type="Proteomes" id="UP001162162">
    <property type="component" value="Unassembled WGS sequence"/>
</dbReference>
<comment type="caution">
    <text evidence="3">The sequence shown here is derived from an EMBL/GenBank/DDBJ whole genome shotgun (WGS) entry which is preliminary data.</text>
</comment>
<reference evidence="3" key="1">
    <citation type="journal article" date="2023" name="Insect Mol. Biol.">
        <title>Genome sequencing provides insights into the evolution of gene families encoding plant cell wall-degrading enzymes in longhorned beetles.</title>
        <authorList>
            <person name="Shin N.R."/>
            <person name="Okamura Y."/>
            <person name="Kirsch R."/>
            <person name="Pauchet Y."/>
        </authorList>
    </citation>
    <scope>NUCLEOTIDE SEQUENCE</scope>
    <source>
        <strain evidence="3">AMC_N1</strain>
    </source>
</reference>
<feature type="non-terminal residue" evidence="3">
    <location>
        <position position="184"/>
    </location>
</feature>
<dbReference type="AlphaFoldDB" id="A0AAV8XQH6"/>
<evidence type="ECO:0000313" key="4">
    <source>
        <dbReference type="Proteomes" id="UP001162162"/>
    </source>
</evidence>
<gene>
    <name evidence="3" type="ORF">NQ318_004444</name>
</gene>
<protein>
    <recommendedName>
        <fullName evidence="2">DDE-1 domain-containing protein</fullName>
    </recommendedName>
</protein>
<proteinExistence type="predicted"/>
<feature type="domain" description="DDE-1" evidence="2">
    <location>
        <begin position="4"/>
        <end position="66"/>
    </location>
</feature>
<evidence type="ECO:0000259" key="2">
    <source>
        <dbReference type="Pfam" id="PF03184"/>
    </source>
</evidence>